<evidence type="ECO:0000313" key="1">
    <source>
        <dbReference type="EMBL" id="KSU84454.1"/>
    </source>
</evidence>
<proteinExistence type="predicted"/>
<protein>
    <submittedName>
        <fullName evidence="1">Uncharacterized protein</fullName>
    </submittedName>
</protein>
<organism evidence="1 2">
    <name type="scientific">Fictibacillus enclensis</name>
    <dbReference type="NCBI Taxonomy" id="1017270"/>
    <lineage>
        <taxon>Bacteria</taxon>
        <taxon>Bacillati</taxon>
        <taxon>Bacillota</taxon>
        <taxon>Bacilli</taxon>
        <taxon>Bacillales</taxon>
        <taxon>Fictibacillaceae</taxon>
        <taxon>Fictibacillus</taxon>
    </lineage>
</organism>
<dbReference type="Proteomes" id="UP000054099">
    <property type="component" value="Unassembled WGS sequence"/>
</dbReference>
<dbReference type="EMBL" id="LNQN01000001">
    <property type="protein sequence ID" value="KSU84454.1"/>
    <property type="molecule type" value="Genomic_DNA"/>
</dbReference>
<name>A0A0V8JB89_9BACL</name>
<gene>
    <name evidence="1" type="ORF">AS030_02565</name>
</gene>
<keyword evidence="2" id="KW-1185">Reference proteome</keyword>
<dbReference type="AlphaFoldDB" id="A0A0V8JB89"/>
<accession>A0A0V8JB89</accession>
<evidence type="ECO:0000313" key="2">
    <source>
        <dbReference type="Proteomes" id="UP000054099"/>
    </source>
</evidence>
<comment type="caution">
    <text evidence="1">The sequence shown here is derived from an EMBL/GenBank/DDBJ whole genome shotgun (WGS) entry which is preliminary data.</text>
</comment>
<sequence length="72" mass="8705">MATMNLTNNNQEFKTRHIYNVQERGMRRLKSLMKLLGKFARILVGMPRIKKFIIRKRYISYKLLKTIFILSE</sequence>
<reference evidence="1 2" key="1">
    <citation type="journal article" date="2014" name="Antonie Van Leeuwenhoek">
        <title>Fictibacillus enclensis sp. nov., isolated from marine sediment.</title>
        <authorList>
            <person name="Dastager S.G."/>
            <person name="Mawlankar R."/>
            <person name="Srinivasan K."/>
            <person name="Tang S.K."/>
            <person name="Lee J.C."/>
            <person name="Ramana V.V."/>
            <person name="Shouche Y.S."/>
        </authorList>
    </citation>
    <scope>NUCLEOTIDE SEQUENCE [LARGE SCALE GENOMIC DNA]</scope>
    <source>
        <strain evidence="1 2">NIO-1003</strain>
    </source>
</reference>